<dbReference type="HOGENOM" id="CLU_2947960_0_0_1"/>
<reference evidence="2 3" key="1">
    <citation type="journal article" date="2012" name="PLoS Pathog.">
        <title>Diverse lifestyles and strategies of plant pathogenesis encoded in the genomes of eighteen Dothideomycetes fungi.</title>
        <authorList>
            <person name="Ohm R.A."/>
            <person name="Feau N."/>
            <person name="Henrissat B."/>
            <person name="Schoch C.L."/>
            <person name="Horwitz B.A."/>
            <person name="Barry K.W."/>
            <person name="Condon B.J."/>
            <person name="Copeland A.C."/>
            <person name="Dhillon B."/>
            <person name="Glaser F."/>
            <person name="Hesse C.N."/>
            <person name="Kosti I."/>
            <person name="LaButti K."/>
            <person name="Lindquist E.A."/>
            <person name="Lucas S."/>
            <person name="Salamov A.A."/>
            <person name="Bradshaw R.E."/>
            <person name="Ciuffetti L."/>
            <person name="Hamelin R.C."/>
            <person name="Kema G.H.J."/>
            <person name="Lawrence C."/>
            <person name="Scott J.A."/>
            <person name="Spatafora J.W."/>
            <person name="Turgeon B.G."/>
            <person name="de Wit P.J.G.M."/>
            <person name="Zhong S."/>
            <person name="Goodwin S.B."/>
            <person name="Grigoriev I.V."/>
        </authorList>
    </citation>
    <scope>NUCLEOTIDE SEQUENCE [LARGE SCALE GENOMIC DNA]</scope>
    <source>
        <strain evidence="3">C4 / ATCC 48331 / race T</strain>
    </source>
</reference>
<dbReference type="OrthoDB" id="10348747at2759"/>
<evidence type="ECO:0000256" key="1">
    <source>
        <dbReference type="SAM" id="MobiDB-lite"/>
    </source>
</evidence>
<feature type="region of interest" description="Disordered" evidence="1">
    <location>
        <begin position="1"/>
        <end position="67"/>
    </location>
</feature>
<evidence type="ECO:0000313" key="2">
    <source>
        <dbReference type="EMBL" id="ENI01111.1"/>
    </source>
</evidence>
<proteinExistence type="predicted"/>
<gene>
    <name evidence="2" type="ORF">COCC4DRAFT_43941</name>
</gene>
<keyword evidence="3" id="KW-1185">Reference proteome</keyword>
<reference evidence="3" key="2">
    <citation type="journal article" date="2013" name="PLoS Genet.">
        <title>Comparative genome structure, secondary metabolite, and effector coding capacity across Cochliobolus pathogens.</title>
        <authorList>
            <person name="Condon B.J."/>
            <person name="Leng Y."/>
            <person name="Wu D."/>
            <person name="Bushley K.E."/>
            <person name="Ohm R.A."/>
            <person name="Otillar R."/>
            <person name="Martin J."/>
            <person name="Schackwitz W."/>
            <person name="Grimwood J."/>
            <person name="MohdZainudin N."/>
            <person name="Xue C."/>
            <person name="Wang R."/>
            <person name="Manning V.A."/>
            <person name="Dhillon B."/>
            <person name="Tu Z.J."/>
            <person name="Steffenson B.J."/>
            <person name="Salamov A."/>
            <person name="Sun H."/>
            <person name="Lowry S."/>
            <person name="LaButti K."/>
            <person name="Han J."/>
            <person name="Copeland A."/>
            <person name="Lindquist E."/>
            <person name="Barry K."/>
            <person name="Schmutz J."/>
            <person name="Baker S.E."/>
            <person name="Ciuffetti L.M."/>
            <person name="Grigoriev I.V."/>
            <person name="Zhong S."/>
            <person name="Turgeon B.G."/>
        </authorList>
    </citation>
    <scope>NUCLEOTIDE SEQUENCE [LARGE SCALE GENOMIC DNA]</scope>
    <source>
        <strain evidence="3">C4 / ATCC 48331 / race T</strain>
    </source>
</reference>
<name>N4X3G6_COCH4</name>
<dbReference type="AlphaFoldDB" id="N4X3G6"/>
<dbReference type="Proteomes" id="UP000012338">
    <property type="component" value="Unassembled WGS sequence"/>
</dbReference>
<protein>
    <submittedName>
        <fullName evidence="2">Uncharacterized protein</fullName>
    </submittedName>
</protein>
<sequence length="67" mass="7192">MKFTSKLLAETTETSEGSPMKSGPKTSTLLCPVDSCGKDSKMASPATGETRNRGLQSYSQVIDNYDN</sequence>
<dbReference type="EMBL" id="KB733470">
    <property type="protein sequence ID" value="ENI01111.1"/>
    <property type="molecule type" value="Genomic_DNA"/>
</dbReference>
<organism evidence="2 3">
    <name type="scientific">Cochliobolus heterostrophus (strain C4 / ATCC 48331 / race T)</name>
    <name type="common">Southern corn leaf blight fungus</name>
    <name type="synonym">Bipolaris maydis</name>
    <dbReference type="NCBI Taxonomy" id="665024"/>
    <lineage>
        <taxon>Eukaryota</taxon>
        <taxon>Fungi</taxon>
        <taxon>Dikarya</taxon>
        <taxon>Ascomycota</taxon>
        <taxon>Pezizomycotina</taxon>
        <taxon>Dothideomycetes</taxon>
        <taxon>Pleosporomycetidae</taxon>
        <taxon>Pleosporales</taxon>
        <taxon>Pleosporineae</taxon>
        <taxon>Pleosporaceae</taxon>
        <taxon>Bipolaris</taxon>
    </lineage>
</organism>
<evidence type="ECO:0000313" key="3">
    <source>
        <dbReference type="Proteomes" id="UP000012338"/>
    </source>
</evidence>
<accession>N4X3G6</accession>
<feature type="compositionally biased region" description="Polar residues" evidence="1">
    <location>
        <begin position="47"/>
        <end position="67"/>
    </location>
</feature>